<comment type="caution">
    <text evidence="1">The sequence shown here is derived from an EMBL/GenBank/DDBJ whole genome shotgun (WGS) entry which is preliminary data.</text>
</comment>
<proteinExistence type="predicted"/>
<sequence>MTYTINTHVIGRCKVTPSAHSVEGKLYRLRWFGQEHLKSGKRSGAKKYHQVNLNKKCKKNSKYVYRATGRFYSKVGKKTLAVSYYNQTPKKETCVKGGK</sequence>
<evidence type="ECO:0000313" key="2">
    <source>
        <dbReference type="Proteomes" id="UP001565435"/>
    </source>
</evidence>
<dbReference type="EMBL" id="JBGBYS010000021">
    <property type="protein sequence ID" value="MEY9259980.1"/>
    <property type="molecule type" value="Genomic_DNA"/>
</dbReference>
<accession>A0ABV4ENG0</accession>
<dbReference type="Proteomes" id="UP001565435">
    <property type="component" value="Unassembled WGS sequence"/>
</dbReference>
<name>A0ABV4ENG0_BREEP</name>
<keyword evidence="2" id="KW-1185">Reference proteome</keyword>
<gene>
    <name evidence="1" type="ORF">ABH903_003018</name>
</gene>
<protein>
    <submittedName>
        <fullName evidence="1">Uncharacterized protein</fullName>
    </submittedName>
</protein>
<evidence type="ECO:0000313" key="1">
    <source>
        <dbReference type="EMBL" id="MEY9259980.1"/>
    </source>
</evidence>
<organism evidence="1 2">
    <name type="scientific">Brevibacterium epidermidis</name>
    <dbReference type="NCBI Taxonomy" id="1698"/>
    <lineage>
        <taxon>Bacteria</taxon>
        <taxon>Bacillati</taxon>
        <taxon>Actinomycetota</taxon>
        <taxon>Actinomycetes</taxon>
        <taxon>Micrococcales</taxon>
        <taxon>Brevibacteriaceae</taxon>
        <taxon>Brevibacterium</taxon>
    </lineage>
</organism>
<reference evidence="1 2" key="1">
    <citation type="submission" date="2024-07" db="EMBL/GenBank/DDBJ databases">
        <title>Mealworm larvae gut microbial communities from Newark, Delaware, USA.</title>
        <authorList>
            <person name="Blenner M."/>
        </authorList>
    </citation>
    <scope>NUCLEOTIDE SEQUENCE [LARGE SCALE GENOMIC DNA]</scope>
    <source>
        <strain evidence="1 2">UD i117</strain>
    </source>
</reference>